<feature type="transmembrane region" description="Helical" evidence="8">
    <location>
        <begin position="172"/>
        <end position="194"/>
    </location>
</feature>
<dbReference type="AlphaFoldDB" id="A0A819NRC3"/>
<sequence>MSLIYIGQQITIYGGIFIFITGSSGNLMSILVFSSVHNYRTTPCTFYFLIASIFNIIYLANNLISRIVSTGYGIDLTKTSVSWCKLRVYIGNSVTLISLSCSCLATIDQFFVTSRNANRRRFSNIKLTYRILLIISLISCLHGIPILLFYNISSITKTCIDTNPGYAIYTPIYGTVVLCFIPVIIMIIFGYLTYYNINSIRILTEQQADRQLIRMILSQAISAFITFIPYGINIAYSQITSNISKDSYRLNIESFISMMTTLLSYIYYAANCYIFLMSSNRFRRKVKARILFCFRPNQVDPSQMGVAGIRTIDKRTRNRTKNL</sequence>
<evidence type="ECO:0000256" key="5">
    <source>
        <dbReference type="ARBA" id="ARBA00023136"/>
    </source>
</evidence>
<dbReference type="PANTHER" id="PTHR24243:SF230">
    <property type="entry name" value="G-PROTEIN COUPLED RECEPTORS FAMILY 1 PROFILE DOMAIN-CONTAINING PROTEIN"/>
    <property type="match status" value="1"/>
</dbReference>
<dbReference type="PROSITE" id="PS50262">
    <property type="entry name" value="G_PROTEIN_RECEP_F1_2"/>
    <property type="match status" value="1"/>
</dbReference>
<feature type="transmembrane region" description="Helical" evidence="8">
    <location>
        <begin position="12"/>
        <end position="34"/>
    </location>
</feature>
<evidence type="ECO:0000256" key="1">
    <source>
        <dbReference type="ARBA" id="ARBA00004141"/>
    </source>
</evidence>
<feature type="domain" description="G-protein coupled receptors family 1 profile" evidence="9">
    <location>
        <begin position="25"/>
        <end position="275"/>
    </location>
</feature>
<evidence type="ECO:0000256" key="6">
    <source>
        <dbReference type="ARBA" id="ARBA00023170"/>
    </source>
</evidence>
<dbReference type="GO" id="GO:0004930">
    <property type="term" value="F:G protein-coupled receptor activity"/>
    <property type="evidence" value="ECO:0007669"/>
    <property type="project" value="UniProtKB-KW"/>
</dbReference>
<feature type="transmembrane region" description="Helical" evidence="8">
    <location>
        <begin position="88"/>
        <end position="107"/>
    </location>
</feature>
<evidence type="ECO:0000313" key="12">
    <source>
        <dbReference type="Proteomes" id="UP000663868"/>
    </source>
</evidence>
<comment type="subcellular location">
    <subcellularLocation>
        <location evidence="1">Membrane</location>
        <topology evidence="1">Multi-pass membrane protein</topology>
    </subcellularLocation>
</comment>
<comment type="caution">
    <text evidence="11">The sequence shown here is derived from an EMBL/GenBank/DDBJ whole genome shotgun (WGS) entry which is preliminary data.</text>
</comment>
<evidence type="ECO:0000256" key="8">
    <source>
        <dbReference type="SAM" id="Phobius"/>
    </source>
</evidence>
<feature type="transmembrane region" description="Helical" evidence="8">
    <location>
        <begin position="127"/>
        <end position="152"/>
    </location>
</feature>
<dbReference type="EMBL" id="CAJNOE010000713">
    <property type="protein sequence ID" value="CAF1316885.1"/>
    <property type="molecule type" value="Genomic_DNA"/>
</dbReference>
<evidence type="ECO:0000256" key="2">
    <source>
        <dbReference type="ARBA" id="ARBA00022692"/>
    </source>
</evidence>
<dbReference type="Proteomes" id="UP000663868">
    <property type="component" value="Unassembled WGS sequence"/>
</dbReference>
<feature type="transmembrane region" description="Helical" evidence="8">
    <location>
        <begin position="46"/>
        <end position="68"/>
    </location>
</feature>
<dbReference type="PANTHER" id="PTHR24243">
    <property type="entry name" value="G-PROTEIN COUPLED RECEPTOR"/>
    <property type="match status" value="1"/>
</dbReference>
<evidence type="ECO:0000313" key="11">
    <source>
        <dbReference type="EMBL" id="CAF4002506.1"/>
    </source>
</evidence>
<accession>A0A819NRC3</accession>
<evidence type="ECO:0000256" key="7">
    <source>
        <dbReference type="ARBA" id="ARBA00023224"/>
    </source>
</evidence>
<keyword evidence="7" id="KW-0807">Transducer</keyword>
<dbReference type="GO" id="GO:0005886">
    <property type="term" value="C:plasma membrane"/>
    <property type="evidence" value="ECO:0007669"/>
    <property type="project" value="TreeGrafter"/>
</dbReference>
<feature type="transmembrane region" description="Helical" evidence="8">
    <location>
        <begin position="256"/>
        <end position="276"/>
    </location>
</feature>
<evidence type="ECO:0000313" key="10">
    <source>
        <dbReference type="EMBL" id="CAF1316885.1"/>
    </source>
</evidence>
<evidence type="ECO:0000259" key="9">
    <source>
        <dbReference type="PROSITE" id="PS50262"/>
    </source>
</evidence>
<dbReference type="Proteomes" id="UP000663860">
    <property type="component" value="Unassembled WGS sequence"/>
</dbReference>
<organism evidence="11 12">
    <name type="scientific">Adineta steineri</name>
    <dbReference type="NCBI Taxonomy" id="433720"/>
    <lineage>
        <taxon>Eukaryota</taxon>
        <taxon>Metazoa</taxon>
        <taxon>Spiralia</taxon>
        <taxon>Gnathifera</taxon>
        <taxon>Rotifera</taxon>
        <taxon>Eurotatoria</taxon>
        <taxon>Bdelloidea</taxon>
        <taxon>Adinetida</taxon>
        <taxon>Adinetidae</taxon>
        <taxon>Adineta</taxon>
    </lineage>
</organism>
<keyword evidence="4" id="KW-0297">G-protein coupled receptor</keyword>
<dbReference type="InterPro" id="IPR017452">
    <property type="entry name" value="GPCR_Rhodpsn_7TM"/>
</dbReference>
<gene>
    <name evidence="10" type="ORF">IZO911_LOCUS34925</name>
    <name evidence="11" type="ORF">KXQ929_LOCUS28562</name>
</gene>
<keyword evidence="5 8" id="KW-0472">Membrane</keyword>
<protein>
    <recommendedName>
        <fullName evidence="9">G-protein coupled receptors family 1 profile domain-containing protein</fullName>
    </recommendedName>
</protein>
<keyword evidence="6" id="KW-0675">Receptor</keyword>
<feature type="transmembrane region" description="Helical" evidence="8">
    <location>
        <begin position="215"/>
        <end position="236"/>
    </location>
</feature>
<evidence type="ECO:0000256" key="3">
    <source>
        <dbReference type="ARBA" id="ARBA00022989"/>
    </source>
</evidence>
<dbReference type="Gene3D" id="1.20.1070.10">
    <property type="entry name" value="Rhodopsin 7-helix transmembrane proteins"/>
    <property type="match status" value="1"/>
</dbReference>
<evidence type="ECO:0000256" key="4">
    <source>
        <dbReference type="ARBA" id="ARBA00023040"/>
    </source>
</evidence>
<name>A0A819NRC3_9BILA</name>
<proteinExistence type="predicted"/>
<dbReference type="EMBL" id="CAJOBB010002838">
    <property type="protein sequence ID" value="CAF4002506.1"/>
    <property type="molecule type" value="Genomic_DNA"/>
</dbReference>
<reference evidence="11" key="1">
    <citation type="submission" date="2021-02" db="EMBL/GenBank/DDBJ databases">
        <authorList>
            <person name="Nowell W R."/>
        </authorList>
    </citation>
    <scope>NUCLEOTIDE SEQUENCE</scope>
</reference>
<keyword evidence="2 8" id="KW-0812">Transmembrane</keyword>
<keyword evidence="3 8" id="KW-1133">Transmembrane helix</keyword>
<dbReference type="SUPFAM" id="SSF81321">
    <property type="entry name" value="Family A G protein-coupled receptor-like"/>
    <property type="match status" value="1"/>
</dbReference>